<evidence type="ECO:0000313" key="2">
    <source>
        <dbReference type="EMBL" id="OPG16798.1"/>
    </source>
</evidence>
<keyword evidence="1" id="KW-0472">Membrane</keyword>
<feature type="transmembrane region" description="Helical" evidence="1">
    <location>
        <begin position="21"/>
        <end position="43"/>
    </location>
</feature>
<dbReference type="Pfam" id="PF09991">
    <property type="entry name" value="DUF2232"/>
    <property type="match status" value="1"/>
</dbReference>
<accession>A0A1V4EVW8</accession>
<feature type="transmembrane region" description="Helical" evidence="1">
    <location>
        <begin position="63"/>
        <end position="92"/>
    </location>
</feature>
<feature type="transmembrane region" description="Helical" evidence="1">
    <location>
        <begin position="244"/>
        <end position="264"/>
    </location>
</feature>
<feature type="transmembrane region" description="Helical" evidence="1">
    <location>
        <begin position="170"/>
        <end position="194"/>
    </location>
</feature>
<dbReference type="AlphaFoldDB" id="A0A1V4EVW8"/>
<dbReference type="PANTHER" id="PTHR41324">
    <property type="entry name" value="MEMBRANE PROTEIN-RELATED"/>
    <property type="match status" value="1"/>
</dbReference>
<evidence type="ECO:0008006" key="4">
    <source>
        <dbReference type="Google" id="ProtNLM"/>
    </source>
</evidence>
<dbReference type="PANTHER" id="PTHR41324:SF1">
    <property type="entry name" value="DUF2232 DOMAIN-CONTAINING PROTEIN"/>
    <property type="match status" value="1"/>
</dbReference>
<evidence type="ECO:0000313" key="3">
    <source>
        <dbReference type="Proteomes" id="UP000190229"/>
    </source>
</evidence>
<feature type="transmembrane region" description="Helical" evidence="1">
    <location>
        <begin position="271"/>
        <end position="296"/>
    </location>
</feature>
<dbReference type="Proteomes" id="UP000190229">
    <property type="component" value="Unassembled WGS sequence"/>
</dbReference>
<keyword evidence="1" id="KW-0812">Transmembrane</keyword>
<keyword evidence="1" id="KW-1133">Transmembrane helix</keyword>
<gene>
    <name evidence="2" type="ORF">B2M26_04670</name>
</gene>
<evidence type="ECO:0000256" key="1">
    <source>
        <dbReference type="SAM" id="Phobius"/>
    </source>
</evidence>
<reference evidence="2 3" key="1">
    <citation type="submission" date="2017-02" db="EMBL/GenBank/DDBJ databases">
        <title>Draft genome of Acidibacillus ferrooxidans Huett2.</title>
        <authorList>
            <person name="Schopf S."/>
        </authorList>
    </citation>
    <scope>NUCLEOTIDE SEQUENCE [LARGE SCALE GENOMIC DNA]</scope>
    <source>
        <strain evidence="2 3">Huett2</strain>
    </source>
</reference>
<proteinExistence type="predicted"/>
<keyword evidence="3" id="KW-1185">Reference proteome</keyword>
<protein>
    <recommendedName>
        <fullName evidence="4">DUF2232 domain-containing protein</fullName>
    </recommendedName>
</protein>
<dbReference type="InterPro" id="IPR018710">
    <property type="entry name" value="DUF2232"/>
</dbReference>
<name>A0A1V4EVW8_9BACL</name>
<sequence length="312" mass="34595">MKRSVVMYLNDANRRAAVASTLFFLLLGVAVFTGLSSLALLVVPAPIVYLMEAGYTRRAVGSLAIAFLFSFLTAGWLSMMLLCVSVGILAYLLTQGLRKQTIALAIIQSSLLMIAFFLCGFVLATLSGNSFLSALKQQLQASIHTNPQLTQVTNLSASGLLIQLMAEVQLLLPSLMVVFAVSIPIVSLIIVRAVHRREGRTVQPFFRLIRFPRSILPIFVISFLLVALGIGAKQTVYWQLVNNVWMITAFLLVIQAISLVWWILSRRRIGLFVIFFLLILLMVPVVLDLVILLGAVDQVVSVRKWIQRFTKS</sequence>
<feature type="transmembrane region" description="Helical" evidence="1">
    <location>
        <begin position="104"/>
        <end position="126"/>
    </location>
</feature>
<organism evidence="2 3">
    <name type="scientific">Ferroacidibacillus organovorans</name>
    <dbReference type="NCBI Taxonomy" id="1765683"/>
    <lineage>
        <taxon>Bacteria</taxon>
        <taxon>Bacillati</taxon>
        <taxon>Bacillota</taxon>
        <taxon>Bacilli</taxon>
        <taxon>Bacillales</taxon>
        <taxon>Alicyclobacillaceae</taxon>
        <taxon>Ferroacidibacillus</taxon>
    </lineage>
</organism>
<feature type="transmembrane region" description="Helical" evidence="1">
    <location>
        <begin position="215"/>
        <end position="232"/>
    </location>
</feature>
<dbReference type="EMBL" id="MWPS01000013">
    <property type="protein sequence ID" value="OPG16798.1"/>
    <property type="molecule type" value="Genomic_DNA"/>
</dbReference>
<comment type="caution">
    <text evidence="2">The sequence shown here is derived from an EMBL/GenBank/DDBJ whole genome shotgun (WGS) entry which is preliminary data.</text>
</comment>